<feature type="chain" id="PRO_5029534365" evidence="1">
    <location>
        <begin position="19"/>
        <end position="128"/>
    </location>
</feature>
<dbReference type="AlphaFoldDB" id="A0A7L7KNP4"/>
<dbReference type="Gene3D" id="3.40.250.10">
    <property type="entry name" value="Rhodanese-like domain"/>
    <property type="match status" value="1"/>
</dbReference>
<evidence type="ECO:0000259" key="2">
    <source>
        <dbReference type="PROSITE" id="PS50206"/>
    </source>
</evidence>
<dbReference type="CDD" id="cd00158">
    <property type="entry name" value="RHOD"/>
    <property type="match status" value="1"/>
</dbReference>
<dbReference type="InterPro" id="IPR050229">
    <property type="entry name" value="GlpE_sulfurtransferase"/>
</dbReference>
<protein>
    <submittedName>
        <fullName evidence="3">Rhodanese-like domain-containing protein</fullName>
    </submittedName>
</protein>
<sequence>MKRVAVVISAVVMIFALAACNTDKGYTNISNDELREMFDSDVNYYYIDVRTSKEYYEEHIEEFTMNIDYYHLEEDYSMLDDLDRSRPVIIMCNSGNRSASAAEIFVKEGFTEVYNVTKGIQGWDGETV</sequence>
<dbReference type="SUPFAM" id="SSF52821">
    <property type="entry name" value="Rhodanese/Cell cycle control phosphatase"/>
    <property type="match status" value="1"/>
</dbReference>
<dbReference type="Proteomes" id="UP000514720">
    <property type="component" value="Chromosome"/>
</dbReference>
<feature type="signal peptide" evidence="1">
    <location>
        <begin position="1"/>
        <end position="18"/>
    </location>
</feature>
<evidence type="ECO:0000256" key="1">
    <source>
        <dbReference type="SAM" id="SignalP"/>
    </source>
</evidence>
<evidence type="ECO:0000313" key="3">
    <source>
        <dbReference type="EMBL" id="QMS84370.1"/>
    </source>
</evidence>
<dbReference type="RefSeq" id="WP_258877981.1">
    <property type="nucleotide sequence ID" value="NZ_CP048914.1"/>
</dbReference>
<gene>
    <name evidence="3" type="ORF">G4Z02_00960</name>
</gene>
<reference evidence="3 4" key="1">
    <citation type="submission" date="2020-02" db="EMBL/GenBank/DDBJ databases">
        <authorList>
            <person name="Zheng R.K."/>
            <person name="Sun C.M."/>
        </authorList>
    </citation>
    <scope>NUCLEOTIDE SEQUENCE [LARGE SCALE GENOMIC DNA]</scope>
    <source>
        <strain evidence="4">zrk13</strain>
    </source>
</reference>
<name>A0A7L7KNP4_9MOLU</name>
<dbReference type="PROSITE" id="PS51257">
    <property type="entry name" value="PROKAR_LIPOPROTEIN"/>
    <property type="match status" value="1"/>
</dbReference>
<dbReference type="EMBL" id="CP048914">
    <property type="protein sequence ID" value="QMS84370.1"/>
    <property type="molecule type" value="Genomic_DNA"/>
</dbReference>
<organism evidence="3 4">
    <name type="scientific">Candidatus Xianfuyuplasma coldseepsis</name>
    <dbReference type="NCBI Taxonomy" id="2782163"/>
    <lineage>
        <taxon>Bacteria</taxon>
        <taxon>Bacillati</taxon>
        <taxon>Mycoplasmatota</taxon>
        <taxon>Mollicutes</taxon>
        <taxon>Candidatus Izemoplasmatales</taxon>
        <taxon>Candidatus Izemoplasmataceae</taxon>
        <taxon>Candidatus Xianfuyuplasma</taxon>
    </lineage>
</organism>
<dbReference type="InterPro" id="IPR001763">
    <property type="entry name" value="Rhodanese-like_dom"/>
</dbReference>
<keyword evidence="1" id="KW-0732">Signal</keyword>
<dbReference type="KEGG" id="xcl:G4Z02_00960"/>
<dbReference type="PANTHER" id="PTHR43031:SF17">
    <property type="entry name" value="SULFURTRANSFERASE YTWF-RELATED"/>
    <property type="match status" value="1"/>
</dbReference>
<dbReference type="Pfam" id="PF00581">
    <property type="entry name" value="Rhodanese"/>
    <property type="match status" value="1"/>
</dbReference>
<dbReference type="InterPro" id="IPR036873">
    <property type="entry name" value="Rhodanese-like_dom_sf"/>
</dbReference>
<feature type="domain" description="Rhodanese" evidence="2">
    <location>
        <begin position="40"/>
        <end position="128"/>
    </location>
</feature>
<dbReference type="PROSITE" id="PS50206">
    <property type="entry name" value="RHODANESE_3"/>
    <property type="match status" value="1"/>
</dbReference>
<dbReference type="SMART" id="SM00450">
    <property type="entry name" value="RHOD"/>
    <property type="match status" value="1"/>
</dbReference>
<dbReference type="PANTHER" id="PTHR43031">
    <property type="entry name" value="FAD-DEPENDENT OXIDOREDUCTASE"/>
    <property type="match status" value="1"/>
</dbReference>
<evidence type="ECO:0000313" key="4">
    <source>
        <dbReference type="Proteomes" id="UP000514720"/>
    </source>
</evidence>
<accession>A0A7L7KNP4</accession>
<keyword evidence="4" id="KW-1185">Reference proteome</keyword>
<proteinExistence type="predicted"/>